<feature type="transmembrane region" description="Helical" evidence="7">
    <location>
        <begin position="311"/>
        <end position="332"/>
    </location>
</feature>
<dbReference type="PROSITE" id="PS50267">
    <property type="entry name" value="NA_NEUROTRAN_SYMP_3"/>
    <property type="match status" value="1"/>
</dbReference>
<dbReference type="NCBIfam" id="NF037979">
    <property type="entry name" value="Na_transp"/>
    <property type="match status" value="1"/>
</dbReference>
<keyword evidence="3 6" id="KW-0812">Transmembrane</keyword>
<evidence type="ECO:0000256" key="3">
    <source>
        <dbReference type="ARBA" id="ARBA00022692"/>
    </source>
</evidence>
<keyword evidence="5 7" id="KW-0472">Membrane</keyword>
<dbReference type="Proteomes" id="UP000729290">
    <property type="component" value="Unassembled WGS sequence"/>
</dbReference>
<dbReference type="SUPFAM" id="SSF161070">
    <property type="entry name" value="SNF-like"/>
    <property type="match status" value="1"/>
</dbReference>
<evidence type="ECO:0000256" key="5">
    <source>
        <dbReference type="ARBA" id="ARBA00023136"/>
    </source>
</evidence>
<proteinExistence type="inferred from homology"/>
<dbReference type="EMBL" id="JACSNV010000012">
    <property type="protein sequence ID" value="MBM6878350.1"/>
    <property type="molecule type" value="Genomic_DNA"/>
</dbReference>
<comment type="subcellular location">
    <subcellularLocation>
        <location evidence="1">Membrane</location>
        <topology evidence="1">Multi-pass membrane protein</topology>
    </subcellularLocation>
</comment>
<feature type="transmembrane region" description="Helical" evidence="7">
    <location>
        <begin position="439"/>
        <end position="460"/>
    </location>
</feature>
<feature type="transmembrane region" description="Helical" evidence="7">
    <location>
        <begin position="146"/>
        <end position="165"/>
    </location>
</feature>
<feature type="transmembrane region" description="Helical" evidence="7">
    <location>
        <begin position="177"/>
        <end position="198"/>
    </location>
</feature>
<feature type="transmembrane region" description="Helical" evidence="7">
    <location>
        <begin position="43"/>
        <end position="63"/>
    </location>
</feature>
<dbReference type="RefSeq" id="WP_205134101.1">
    <property type="nucleotide sequence ID" value="NZ_JACSNT010000012.1"/>
</dbReference>
<feature type="transmembrane region" description="Helical" evidence="7">
    <location>
        <begin position="88"/>
        <end position="112"/>
    </location>
</feature>
<dbReference type="PRINTS" id="PR00176">
    <property type="entry name" value="NANEUSMPORT"/>
</dbReference>
<evidence type="ECO:0000256" key="4">
    <source>
        <dbReference type="ARBA" id="ARBA00022989"/>
    </source>
</evidence>
<dbReference type="PROSITE" id="PS00610">
    <property type="entry name" value="NA_NEUROTRAN_SYMP_1"/>
    <property type="match status" value="1"/>
</dbReference>
<keyword evidence="4 7" id="KW-1133">Transmembrane helix</keyword>
<evidence type="ECO:0000256" key="7">
    <source>
        <dbReference type="SAM" id="Phobius"/>
    </source>
</evidence>
<dbReference type="PANTHER" id="PTHR42948">
    <property type="entry name" value="TRANSPORTER"/>
    <property type="match status" value="1"/>
</dbReference>
<feature type="transmembrane region" description="Helical" evidence="7">
    <location>
        <begin position="393"/>
        <end position="412"/>
    </location>
</feature>
<feature type="transmembrane region" description="Helical" evidence="7">
    <location>
        <begin position="12"/>
        <end position="31"/>
    </location>
</feature>
<reference evidence="8 9" key="1">
    <citation type="journal article" date="2021" name="Sci. Rep.">
        <title>The distribution of antibiotic resistance genes in chicken gut microbiota commensals.</title>
        <authorList>
            <person name="Juricova H."/>
            <person name="Matiasovicova J."/>
            <person name="Kubasova T."/>
            <person name="Cejkova D."/>
            <person name="Rychlik I."/>
        </authorList>
    </citation>
    <scope>NUCLEOTIDE SEQUENCE [LARGE SCALE GENOMIC DNA]</scope>
    <source>
        <strain evidence="8 9">An431b</strain>
    </source>
</reference>
<comment type="caution">
    <text evidence="8">The sequence shown here is derived from an EMBL/GenBank/DDBJ whole genome shotgun (WGS) entry which is preliminary data.</text>
</comment>
<comment type="similarity">
    <text evidence="6">Belongs to the sodium:neurotransmitter symporter (SNF) (TC 2.A.22) family.</text>
</comment>
<sequence length="461" mass="49923">MSQQVKQEGFSSKFAHIMTLAGFCIGISNMWKFPYMVGANGGGIFLLIYLVCAVLVGLPLFILEQQLGRSATLAGVPGMAKLSNKSKFWTFGAGWLGLITVMLIACYFWTILGWNVGYIFKTASGALYGLGTDNAAVAAEFSSFSGSWGCVFAALLCAILAWFMLNTGFKQGVEKLCTYALPTLMVLLVGLAIYSNMLPGANAGLKWYLTPNFEGVDIPAAFQAAVVQVFFSVGVGMACAFVYGSYMSKKDNLMQDSCIAVCCDTFVAFMSGMVVTPALFAFGIEPSAGPGLIFISLPQIFNAMGNIPGRIFGTLYLIAVFLACLTSIVAVLEAGVANLGQRYGWSRRKTTTLVTFVTFGISVLVTRNMAPEGALSGMTFLGDFGLFDTLDCLASGFGLTFGALFMLLFVLFKYGFPRFMEEANWGAGDKLRLRPWMKWYYMIPLPIFLVATAICIIGMYF</sequence>
<gene>
    <name evidence="8" type="ORF">H9X83_09300</name>
</gene>
<evidence type="ECO:0000256" key="2">
    <source>
        <dbReference type="ARBA" id="ARBA00022448"/>
    </source>
</evidence>
<protein>
    <recommendedName>
        <fullName evidence="6">Transporter</fullName>
    </recommendedName>
</protein>
<evidence type="ECO:0000256" key="6">
    <source>
        <dbReference type="RuleBase" id="RU003732"/>
    </source>
</evidence>
<dbReference type="PANTHER" id="PTHR42948:SF1">
    <property type="entry name" value="TRANSPORTER"/>
    <property type="match status" value="1"/>
</dbReference>
<dbReference type="Pfam" id="PF00209">
    <property type="entry name" value="SNF"/>
    <property type="match status" value="2"/>
</dbReference>
<evidence type="ECO:0000256" key="1">
    <source>
        <dbReference type="ARBA" id="ARBA00004141"/>
    </source>
</evidence>
<accession>A0ABS2GCB2</accession>
<organism evidence="8 9">
    <name type="scientific">Anaerotignum lactatifermentans</name>
    <dbReference type="NCBI Taxonomy" id="160404"/>
    <lineage>
        <taxon>Bacteria</taxon>
        <taxon>Bacillati</taxon>
        <taxon>Bacillota</taxon>
        <taxon>Clostridia</taxon>
        <taxon>Lachnospirales</taxon>
        <taxon>Anaerotignaceae</taxon>
        <taxon>Anaerotignum</taxon>
    </lineage>
</organism>
<evidence type="ECO:0000313" key="8">
    <source>
        <dbReference type="EMBL" id="MBM6878350.1"/>
    </source>
</evidence>
<dbReference type="InterPro" id="IPR000175">
    <property type="entry name" value="Na/ntran_symport"/>
</dbReference>
<name>A0ABS2GCB2_9FIRM</name>
<keyword evidence="9" id="KW-1185">Reference proteome</keyword>
<evidence type="ECO:0000313" key="9">
    <source>
        <dbReference type="Proteomes" id="UP000729290"/>
    </source>
</evidence>
<keyword evidence="6" id="KW-0769">Symport</keyword>
<feature type="transmembrane region" description="Helical" evidence="7">
    <location>
        <begin position="258"/>
        <end position="284"/>
    </location>
</feature>
<feature type="transmembrane region" description="Helical" evidence="7">
    <location>
        <begin position="353"/>
        <end position="370"/>
    </location>
</feature>
<dbReference type="CDD" id="cd10336">
    <property type="entry name" value="SLC6sbd_Tyt1-Like"/>
    <property type="match status" value="1"/>
</dbReference>
<keyword evidence="2 6" id="KW-0813">Transport</keyword>
<dbReference type="InterPro" id="IPR047218">
    <property type="entry name" value="YocR/YhdH-like"/>
</dbReference>
<feature type="transmembrane region" description="Helical" evidence="7">
    <location>
        <begin position="218"/>
        <end position="246"/>
    </location>
</feature>
<dbReference type="InterPro" id="IPR037272">
    <property type="entry name" value="SNS_sf"/>
</dbReference>